<accession>A0AAV2ESU4</accession>
<dbReference type="Proteomes" id="UP001497516">
    <property type="component" value="Chromosome 5"/>
</dbReference>
<name>A0AAV2ESU4_9ROSI</name>
<keyword evidence="2" id="KW-1185">Reference proteome</keyword>
<dbReference type="EMBL" id="OZ034818">
    <property type="protein sequence ID" value="CAL1388555.1"/>
    <property type="molecule type" value="Genomic_DNA"/>
</dbReference>
<gene>
    <name evidence="1" type="ORF">LTRI10_LOCUS29480</name>
</gene>
<sequence length="106" mass="11889">MTNSGIMVLFSMRHPAESIHLGSLMATSFARCLGRNRVDTMHMGGIITRIARYFGVDVERCSIIGRTEPFLVATLYTISWYFRRGALSTSTGSDLQEPCIQQLTRL</sequence>
<proteinExistence type="predicted"/>
<protein>
    <submittedName>
        <fullName evidence="1">Uncharacterized protein</fullName>
    </submittedName>
</protein>
<evidence type="ECO:0000313" key="1">
    <source>
        <dbReference type="EMBL" id="CAL1388555.1"/>
    </source>
</evidence>
<dbReference type="AlphaFoldDB" id="A0AAV2ESU4"/>
<organism evidence="1 2">
    <name type="scientific">Linum trigynum</name>
    <dbReference type="NCBI Taxonomy" id="586398"/>
    <lineage>
        <taxon>Eukaryota</taxon>
        <taxon>Viridiplantae</taxon>
        <taxon>Streptophyta</taxon>
        <taxon>Embryophyta</taxon>
        <taxon>Tracheophyta</taxon>
        <taxon>Spermatophyta</taxon>
        <taxon>Magnoliopsida</taxon>
        <taxon>eudicotyledons</taxon>
        <taxon>Gunneridae</taxon>
        <taxon>Pentapetalae</taxon>
        <taxon>rosids</taxon>
        <taxon>fabids</taxon>
        <taxon>Malpighiales</taxon>
        <taxon>Linaceae</taxon>
        <taxon>Linum</taxon>
    </lineage>
</organism>
<reference evidence="1 2" key="1">
    <citation type="submission" date="2024-04" db="EMBL/GenBank/DDBJ databases">
        <authorList>
            <person name="Fracassetti M."/>
        </authorList>
    </citation>
    <scope>NUCLEOTIDE SEQUENCE [LARGE SCALE GENOMIC DNA]</scope>
</reference>
<evidence type="ECO:0000313" key="2">
    <source>
        <dbReference type="Proteomes" id="UP001497516"/>
    </source>
</evidence>